<organism evidence="2 3">
    <name type="scientific">Paramuricea clavata</name>
    <name type="common">Red gorgonian</name>
    <name type="synonym">Violescent sea-whip</name>
    <dbReference type="NCBI Taxonomy" id="317549"/>
    <lineage>
        <taxon>Eukaryota</taxon>
        <taxon>Metazoa</taxon>
        <taxon>Cnidaria</taxon>
        <taxon>Anthozoa</taxon>
        <taxon>Octocorallia</taxon>
        <taxon>Malacalcyonacea</taxon>
        <taxon>Plexauridae</taxon>
        <taxon>Paramuricea</taxon>
    </lineage>
</organism>
<dbReference type="Pfam" id="PF18115">
    <property type="entry name" value="Tudor_3"/>
    <property type="match status" value="1"/>
</dbReference>
<protein>
    <recommendedName>
        <fullName evidence="1">DNA repair protein Crb2 Tudor domain-containing protein</fullName>
    </recommendedName>
</protein>
<name>A0A7D9HAH6_PARCT</name>
<sequence length="125" mass="14435">MTFRIFLCKREALRVVGARVFARWTNGLYYKSFVSKSSLSSVSVTYDDGAKITLPKNDKAAVILDKIPEEDQVKIDQRVIAYWPSQVRYYPAYISQFCEDGNKYLAKFDDGSERCQAIYEIRIVP</sequence>
<dbReference type="EMBL" id="CACRXK020000224">
    <property type="protein sequence ID" value="CAB3979749.1"/>
    <property type="molecule type" value="Genomic_DNA"/>
</dbReference>
<accession>A0A7D9HAH6</accession>
<reference evidence="2" key="1">
    <citation type="submission" date="2020-04" db="EMBL/GenBank/DDBJ databases">
        <authorList>
            <person name="Alioto T."/>
            <person name="Alioto T."/>
            <person name="Gomez Garrido J."/>
        </authorList>
    </citation>
    <scope>NUCLEOTIDE SEQUENCE</scope>
    <source>
        <strain evidence="2">A484AB</strain>
    </source>
</reference>
<gene>
    <name evidence="2" type="ORF">PACLA_8A015660</name>
</gene>
<keyword evidence="3" id="KW-1185">Reference proteome</keyword>
<evidence type="ECO:0000313" key="3">
    <source>
        <dbReference type="Proteomes" id="UP001152795"/>
    </source>
</evidence>
<dbReference type="AlphaFoldDB" id="A0A7D9HAH6"/>
<dbReference type="Proteomes" id="UP001152795">
    <property type="component" value="Unassembled WGS sequence"/>
</dbReference>
<dbReference type="Gene3D" id="2.30.30.140">
    <property type="match status" value="2"/>
</dbReference>
<dbReference type="OrthoDB" id="5985073at2759"/>
<evidence type="ECO:0000259" key="1">
    <source>
        <dbReference type="Pfam" id="PF18115"/>
    </source>
</evidence>
<evidence type="ECO:0000313" key="2">
    <source>
        <dbReference type="EMBL" id="CAB3979749.1"/>
    </source>
</evidence>
<proteinExistence type="predicted"/>
<dbReference type="InterPro" id="IPR041297">
    <property type="entry name" value="Crb2_Tudor"/>
</dbReference>
<comment type="caution">
    <text evidence="2">The sequence shown here is derived from an EMBL/GenBank/DDBJ whole genome shotgun (WGS) entry which is preliminary data.</text>
</comment>
<dbReference type="SUPFAM" id="SSF63748">
    <property type="entry name" value="Tudor/PWWP/MBT"/>
    <property type="match status" value="2"/>
</dbReference>
<feature type="domain" description="DNA repair protein Crb2 Tudor" evidence="1">
    <location>
        <begin position="76"/>
        <end position="112"/>
    </location>
</feature>